<dbReference type="Proteomes" id="UP001060170">
    <property type="component" value="Chromosome 6"/>
</dbReference>
<reference evidence="1 2" key="3">
    <citation type="journal article" date="2022" name="Microbiol. Spectr.">
        <title>Folding features and dynamics of 3D genome architecture in plant fungal pathogens.</title>
        <authorList>
            <person name="Xia C."/>
        </authorList>
    </citation>
    <scope>NUCLEOTIDE SEQUENCE [LARGE SCALE GENOMIC DNA]</scope>
    <source>
        <strain evidence="1 2">93-210</strain>
    </source>
</reference>
<protein>
    <submittedName>
        <fullName evidence="1">Uncharacterized protein</fullName>
    </submittedName>
</protein>
<evidence type="ECO:0000313" key="2">
    <source>
        <dbReference type="Proteomes" id="UP001060170"/>
    </source>
</evidence>
<comment type="caution">
    <text evidence="1">The sequence shown here is derived from an EMBL/GenBank/DDBJ whole genome shotgun (WGS) entry which is preliminary data.</text>
</comment>
<reference evidence="2" key="1">
    <citation type="journal article" date="2018" name="BMC Genomics">
        <title>Genomic insights into host adaptation between the wheat stripe rust pathogen (Puccinia striiformis f. sp. tritici) and the barley stripe rust pathogen (Puccinia striiformis f. sp. hordei).</title>
        <authorList>
            <person name="Xia C."/>
            <person name="Wang M."/>
            <person name="Yin C."/>
            <person name="Cornejo O.E."/>
            <person name="Hulbert S.H."/>
            <person name="Chen X."/>
        </authorList>
    </citation>
    <scope>NUCLEOTIDE SEQUENCE [LARGE SCALE GENOMIC DNA]</scope>
    <source>
        <strain evidence="2">93-210</strain>
    </source>
</reference>
<sequence length="187" mass="20737">ANHTGQFTPTFQKTPPAKFQQFGTLARFVYFIVNSYLSDLRIVAQAQLPLTTSKPTTQEFHDGSKIDSKYFKDVNPDHFNTIAQSITLRSISSLKPTLDRILVQRVKAETKTASGIFLPSSVTEKQVPEATVLAVGPGGRDRDGKIIPMEFKTGDKVLLPSYGGQSIKVGDDEYHLFRDAEILAKFT</sequence>
<proteinExistence type="predicted"/>
<feature type="non-terminal residue" evidence="1">
    <location>
        <position position="1"/>
    </location>
</feature>
<accession>A0ACC0EJ67</accession>
<name>A0ACC0EJ67_9BASI</name>
<gene>
    <name evidence="1" type="ORF">MJO28_006410</name>
</gene>
<dbReference type="EMBL" id="CM045870">
    <property type="protein sequence ID" value="KAI7953863.1"/>
    <property type="molecule type" value="Genomic_DNA"/>
</dbReference>
<organism evidence="1 2">
    <name type="scientific">Puccinia striiformis f. sp. tritici</name>
    <dbReference type="NCBI Taxonomy" id="168172"/>
    <lineage>
        <taxon>Eukaryota</taxon>
        <taxon>Fungi</taxon>
        <taxon>Dikarya</taxon>
        <taxon>Basidiomycota</taxon>
        <taxon>Pucciniomycotina</taxon>
        <taxon>Pucciniomycetes</taxon>
        <taxon>Pucciniales</taxon>
        <taxon>Pucciniaceae</taxon>
        <taxon>Puccinia</taxon>
    </lineage>
</organism>
<keyword evidence="2" id="KW-1185">Reference proteome</keyword>
<reference evidence="2" key="2">
    <citation type="journal article" date="2018" name="Mol. Plant Microbe Interact.">
        <title>Genome sequence resources for the wheat stripe rust pathogen (Puccinia striiformis f. sp. tritici) and the barley stripe rust pathogen (Puccinia striiformis f. sp. hordei).</title>
        <authorList>
            <person name="Xia C."/>
            <person name="Wang M."/>
            <person name="Yin C."/>
            <person name="Cornejo O.E."/>
            <person name="Hulbert S.H."/>
            <person name="Chen X."/>
        </authorList>
    </citation>
    <scope>NUCLEOTIDE SEQUENCE [LARGE SCALE GENOMIC DNA]</scope>
    <source>
        <strain evidence="2">93-210</strain>
    </source>
</reference>
<evidence type="ECO:0000313" key="1">
    <source>
        <dbReference type="EMBL" id="KAI7953863.1"/>
    </source>
</evidence>